<evidence type="ECO:0000256" key="3">
    <source>
        <dbReference type="ARBA" id="ARBA00022692"/>
    </source>
</evidence>
<keyword evidence="5 7" id="KW-0472">Membrane</keyword>
<accession>A0A7G9L3V0</accession>
<evidence type="ECO:0000256" key="1">
    <source>
        <dbReference type="ARBA" id="ARBA00004167"/>
    </source>
</evidence>
<dbReference type="Gene3D" id="2.40.128.260">
    <property type="entry name" value="Type IV secretion system, VirB10/TraB/TrbI"/>
    <property type="match status" value="1"/>
</dbReference>
<protein>
    <submittedName>
        <fullName evidence="8">TrbI/VirB10 family protein</fullName>
    </submittedName>
</protein>
<dbReference type="InterPro" id="IPR042217">
    <property type="entry name" value="T4SS_VirB10/TrbI"/>
</dbReference>
<dbReference type="InterPro" id="IPR005498">
    <property type="entry name" value="T4SS_VirB10/TraB/TrbI"/>
</dbReference>
<dbReference type="EMBL" id="CP060697">
    <property type="protein sequence ID" value="QNM83299.1"/>
    <property type="molecule type" value="Genomic_DNA"/>
</dbReference>
<evidence type="ECO:0000256" key="7">
    <source>
        <dbReference type="SAM" id="Phobius"/>
    </source>
</evidence>
<dbReference type="CDD" id="cd16429">
    <property type="entry name" value="VirB10"/>
    <property type="match status" value="1"/>
</dbReference>
<evidence type="ECO:0000313" key="8">
    <source>
        <dbReference type="EMBL" id="QNM83299.1"/>
    </source>
</evidence>
<feature type="transmembrane region" description="Helical" evidence="7">
    <location>
        <begin position="33"/>
        <end position="54"/>
    </location>
</feature>
<evidence type="ECO:0000256" key="5">
    <source>
        <dbReference type="ARBA" id="ARBA00023136"/>
    </source>
</evidence>
<dbReference type="Pfam" id="PF03743">
    <property type="entry name" value="TrbI"/>
    <property type="match status" value="1"/>
</dbReference>
<evidence type="ECO:0000313" key="9">
    <source>
        <dbReference type="Proteomes" id="UP000515861"/>
    </source>
</evidence>
<feature type="region of interest" description="Disordered" evidence="6">
    <location>
        <begin position="70"/>
        <end position="183"/>
    </location>
</feature>
<dbReference type="RefSeq" id="WP_187480254.1">
    <property type="nucleotide sequence ID" value="NZ_CP060697.1"/>
</dbReference>
<dbReference type="KEGG" id="ssau:H8M03_02845"/>
<evidence type="ECO:0000256" key="6">
    <source>
        <dbReference type="SAM" id="MobiDB-lite"/>
    </source>
</evidence>
<keyword evidence="4 7" id="KW-1133">Transmembrane helix</keyword>
<comment type="subcellular location">
    <subcellularLocation>
        <location evidence="1">Membrane</location>
        <topology evidence="1">Single-pass membrane protein</topology>
    </subcellularLocation>
</comment>
<evidence type="ECO:0000256" key="4">
    <source>
        <dbReference type="ARBA" id="ARBA00022989"/>
    </source>
</evidence>
<name>A0A7G9L3V0_9SPHN</name>
<comment type="similarity">
    <text evidence="2">Belongs to the TrbI/VirB10 family.</text>
</comment>
<dbReference type="GO" id="GO:0016020">
    <property type="term" value="C:membrane"/>
    <property type="evidence" value="ECO:0007669"/>
    <property type="project" value="UniProtKB-SubCell"/>
</dbReference>
<keyword evidence="9" id="KW-1185">Reference proteome</keyword>
<sequence length="382" mass="40011">MSAPTEPVAAPKEDPETLVLRGRPRHAIRFRRGVIISGTAAFAIALSAIAWMSLAPRSFHFAAGEEDVRLGTTPPPDALAGAPSSYGDVPKLGPPLPGDLGRPILEQQRANGGLEATQSHSYDAAAAERQRMADAEQSARQSAVLVTLGGHSRSGGSQSAIEQGAGAGPEAERNAPQEVAPSRLADPTAFREAPTGYVVSAGSVIPASLITGLNSDLPGMVVAQVTEPVRDSATGRVVLIPQGARLIGQYDSSVKFGQNRAFLSWTRLLFPDGSSIDLNKMPASDAGGRSGVRDAVDVHGWQLLKGVVLSTLLGLGQAIGPSGEGEIARAIRQSAQQSGTKAGEQLVTRQLDVQPTITVRPGWPVRALVHEDLVLPPWENER</sequence>
<dbReference type="Proteomes" id="UP000515861">
    <property type="component" value="Chromosome"/>
</dbReference>
<dbReference type="AlphaFoldDB" id="A0A7G9L3V0"/>
<proteinExistence type="inferred from homology"/>
<keyword evidence="3 7" id="KW-0812">Transmembrane</keyword>
<evidence type="ECO:0000256" key="2">
    <source>
        <dbReference type="ARBA" id="ARBA00010265"/>
    </source>
</evidence>
<organism evidence="8 9">
    <name type="scientific">Sphingomonas sabuli</name>
    <dbReference type="NCBI Taxonomy" id="2764186"/>
    <lineage>
        <taxon>Bacteria</taxon>
        <taxon>Pseudomonadati</taxon>
        <taxon>Pseudomonadota</taxon>
        <taxon>Alphaproteobacteria</taxon>
        <taxon>Sphingomonadales</taxon>
        <taxon>Sphingomonadaceae</taxon>
        <taxon>Sphingomonas</taxon>
    </lineage>
</organism>
<gene>
    <name evidence="8" type="ORF">H8M03_02845</name>
</gene>
<reference evidence="8 9" key="1">
    <citation type="submission" date="2020-08" db="EMBL/GenBank/DDBJ databases">
        <title>Sphingomonas sp. sand1-3 16S ribosomal RNA gene Genome sequencing and assembly.</title>
        <authorList>
            <person name="Kang M."/>
        </authorList>
    </citation>
    <scope>NUCLEOTIDE SEQUENCE [LARGE SCALE GENOMIC DNA]</scope>
    <source>
        <strain evidence="9">sand1-3</strain>
    </source>
</reference>